<proteinExistence type="predicted"/>
<dbReference type="SMART" id="SM00849">
    <property type="entry name" value="Lactamase_B"/>
    <property type="match status" value="1"/>
</dbReference>
<keyword evidence="3" id="KW-1185">Reference proteome</keyword>
<dbReference type="InterPro" id="IPR001279">
    <property type="entry name" value="Metallo-B-lactamas"/>
</dbReference>
<dbReference type="InterPro" id="IPR036866">
    <property type="entry name" value="RibonucZ/Hydroxyglut_hydro"/>
</dbReference>
<dbReference type="AlphaFoldDB" id="A0A1N7JF23"/>
<dbReference type="PANTHER" id="PTHR42951:SF14">
    <property type="entry name" value="METALLO-BETA-LACTAMASE SUPERFAMILY PROTEIN"/>
    <property type="match status" value="1"/>
</dbReference>
<accession>A0A1N7JF23</accession>
<dbReference type="InterPro" id="IPR050855">
    <property type="entry name" value="NDM-1-like"/>
</dbReference>
<gene>
    <name evidence="2" type="ORF">SAMN05421687_105171</name>
</gene>
<organism evidence="2 3">
    <name type="scientific">Salimicrobium flavidum</name>
    <dbReference type="NCBI Taxonomy" id="570947"/>
    <lineage>
        <taxon>Bacteria</taxon>
        <taxon>Bacillati</taxon>
        <taxon>Bacillota</taxon>
        <taxon>Bacilli</taxon>
        <taxon>Bacillales</taxon>
        <taxon>Bacillaceae</taxon>
        <taxon>Salimicrobium</taxon>
    </lineage>
</organism>
<dbReference type="Gene3D" id="3.60.15.10">
    <property type="entry name" value="Ribonuclease Z/Hydroxyacylglutathione hydrolase-like"/>
    <property type="match status" value="1"/>
</dbReference>
<dbReference type="PANTHER" id="PTHR42951">
    <property type="entry name" value="METALLO-BETA-LACTAMASE DOMAIN-CONTAINING"/>
    <property type="match status" value="1"/>
</dbReference>
<evidence type="ECO:0000313" key="2">
    <source>
        <dbReference type="EMBL" id="SIS47900.1"/>
    </source>
</evidence>
<dbReference type="Proteomes" id="UP000187608">
    <property type="component" value="Unassembled WGS sequence"/>
</dbReference>
<dbReference type="CDD" id="cd07743">
    <property type="entry name" value="metallo-hydrolase-like_MBL-fold"/>
    <property type="match status" value="1"/>
</dbReference>
<protein>
    <submittedName>
        <fullName evidence="2">Glyoxylase, beta-lactamase superfamily II</fullName>
    </submittedName>
</protein>
<name>A0A1N7JF23_9BACI</name>
<sequence>MSFKNIAEGIYYFDGAVNIGYVHKGTTGLLIDAGIDRSAVKKVIRYIEDNGMPLTHLFISHAHADHYGGAAFVREKYEVETWAPALESAIIENPVLEPLYLFGGNDPFPDVRNKFLEGPPVTIDIVVEEGTVHIGDIEAEVTILPGHSYRQATLTIDGVLFAADAYFGTEYLHKHRIPYITDASIQIDTLRKLLNVDAKGAIPGHGTYEEDYSSTVEKNIEYHEKLLTWVKSFIQENGEVSHEELVSAMCTAYEVEVTKIPAWLLYRTAVTAYVNGLIREGIVRSFLKDYKLTFALSTD</sequence>
<dbReference type="SUPFAM" id="SSF56281">
    <property type="entry name" value="Metallo-hydrolase/oxidoreductase"/>
    <property type="match status" value="1"/>
</dbReference>
<feature type="domain" description="Metallo-beta-lactamase" evidence="1">
    <location>
        <begin position="16"/>
        <end position="205"/>
    </location>
</feature>
<evidence type="ECO:0000313" key="3">
    <source>
        <dbReference type="Proteomes" id="UP000187608"/>
    </source>
</evidence>
<dbReference type="Pfam" id="PF00753">
    <property type="entry name" value="Lactamase_B"/>
    <property type="match status" value="1"/>
</dbReference>
<evidence type="ECO:0000259" key="1">
    <source>
        <dbReference type="SMART" id="SM00849"/>
    </source>
</evidence>
<reference evidence="3" key="1">
    <citation type="submission" date="2017-01" db="EMBL/GenBank/DDBJ databases">
        <authorList>
            <person name="Varghese N."/>
            <person name="Submissions S."/>
        </authorList>
    </citation>
    <scope>NUCLEOTIDE SEQUENCE [LARGE SCALE GENOMIC DNA]</scope>
    <source>
        <strain evidence="3">DSM 23127</strain>
    </source>
</reference>
<dbReference type="OrthoDB" id="11380at2"/>
<dbReference type="RefSeq" id="WP_076558851.1">
    <property type="nucleotide sequence ID" value="NZ_FTOC01000005.1"/>
</dbReference>
<dbReference type="EMBL" id="FTOC01000005">
    <property type="protein sequence ID" value="SIS47900.1"/>
    <property type="molecule type" value="Genomic_DNA"/>
</dbReference>
<dbReference type="STRING" id="570947.SAMN05421687_105171"/>